<comment type="catalytic activity">
    <reaction evidence="2">
        <text>glycyl-tRNA(Ala) + H2O = tRNA(Ala) + glycine + H(+)</text>
        <dbReference type="Rhea" id="RHEA:53744"/>
        <dbReference type="Rhea" id="RHEA-COMP:9657"/>
        <dbReference type="Rhea" id="RHEA-COMP:13640"/>
        <dbReference type="ChEBI" id="CHEBI:15377"/>
        <dbReference type="ChEBI" id="CHEBI:15378"/>
        <dbReference type="ChEBI" id="CHEBI:57305"/>
        <dbReference type="ChEBI" id="CHEBI:78442"/>
        <dbReference type="ChEBI" id="CHEBI:78522"/>
    </reaction>
</comment>
<comment type="domain">
    <text evidence="2">A Gly-cisPro motif from one monomer fits into the active site of the other monomer to allow specific chiral rejection of L-amino acids.</text>
</comment>
<protein>
    <recommendedName>
        <fullName evidence="2">D-aminoacyl-tRNA deacylase</fullName>
        <shortName evidence="2">DTD</shortName>
        <ecNumber evidence="2">3.1.1.96</ecNumber>
    </recommendedName>
    <alternativeName>
        <fullName evidence="2">Gly-tRNA(Ala) deacylase</fullName>
        <ecNumber evidence="2">3.1.1.-</ecNumber>
    </alternativeName>
</protein>
<comment type="subunit">
    <text evidence="2">Homodimer.</text>
</comment>
<dbReference type="EC" id="3.1.1.96" evidence="2"/>
<evidence type="ECO:0000313" key="5">
    <source>
        <dbReference type="EMBL" id="XDS50701.1"/>
    </source>
</evidence>
<name>A0AB39UKH7_9BIFI</name>
<dbReference type="GO" id="GO:0106026">
    <property type="term" value="F:Gly-tRNA(Ala) deacylase activity"/>
    <property type="evidence" value="ECO:0007669"/>
    <property type="project" value="UniProtKB-UniRule"/>
</dbReference>
<organism evidence="4">
    <name type="scientific">Bifidobacterium fermentum</name>
    <dbReference type="NCBI Taxonomy" id="3059035"/>
    <lineage>
        <taxon>Bacteria</taxon>
        <taxon>Bacillati</taxon>
        <taxon>Actinomycetota</taxon>
        <taxon>Actinomycetes</taxon>
        <taxon>Bifidobacteriales</taxon>
        <taxon>Bifidobacteriaceae</taxon>
        <taxon>Bifidobacterium</taxon>
    </lineage>
</organism>
<dbReference type="EMBL" id="CP129675">
    <property type="protein sequence ID" value="XDS45735.1"/>
    <property type="molecule type" value="Genomic_DNA"/>
</dbReference>
<dbReference type="GO" id="GO:0000049">
    <property type="term" value="F:tRNA binding"/>
    <property type="evidence" value="ECO:0007669"/>
    <property type="project" value="UniProtKB-UniRule"/>
</dbReference>
<dbReference type="AlphaFoldDB" id="A0AB39UKH7"/>
<dbReference type="InterPro" id="IPR023509">
    <property type="entry name" value="DTD-like_sf"/>
</dbReference>
<dbReference type="NCBIfam" id="TIGR00256">
    <property type="entry name" value="D-aminoacyl-tRNA deacylase"/>
    <property type="match status" value="1"/>
</dbReference>
<gene>
    <name evidence="2 4" type="primary">dtd</name>
    <name evidence="5" type="ORF">QN062_00320</name>
    <name evidence="4" type="ORF">QN216_04330</name>
    <name evidence="3" type="ORF">QN217_06120</name>
</gene>
<evidence type="ECO:0000256" key="1">
    <source>
        <dbReference type="ARBA" id="ARBA00009673"/>
    </source>
</evidence>
<dbReference type="HAMAP" id="MF_00518">
    <property type="entry name" value="Deacylase_Dtd"/>
    <property type="match status" value="1"/>
</dbReference>
<sequence length="152" mass="16774">MRVVLQRVASASVSIVAEHGEVSDFEPQRIEAGLMLLVGVSDEDDDDAVTWMAHKISKLRIFEDEGMKMNRSIEDVGGEILSISQFTLYGDANKGNRPSFVAAGRPEHAERIWNQLNQALRSQGIAVRTGRFGAHMKVSLVNDGPVTLILER</sequence>
<reference evidence="4" key="1">
    <citation type="submission" date="2023-07" db="EMBL/GenBank/DDBJ databases">
        <title>Bifidobacterium aquikefiriaerophilum sp. nov. and Bifidobacterium eccum sp. nov., isolated from water kefir.</title>
        <authorList>
            <person name="Breselge S."/>
            <person name="Bellassi P."/>
            <person name="Barcenilla C."/>
            <person name="Alvarez-Ordonez A."/>
            <person name="Morelli L."/>
            <person name="Cotter P.D."/>
        </authorList>
    </citation>
    <scope>NUCLEOTIDE SEQUENCE</scope>
    <source>
        <strain evidence="5">WK012_4_13</strain>
        <strain evidence="4">WK013_4_14</strain>
        <strain evidence="3">WK048_4_13</strain>
    </source>
</reference>
<comment type="catalytic activity">
    <reaction evidence="2">
        <text>a D-aminoacyl-tRNA + H2O = a tRNA + a D-alpha-amino acid + H(+)</text>
        <dbReference type="Rhea" id="RHEA:13953"/>
        <dbReference type="Rhea" id="RHEA-COMP:10123"/>
        <dbReference type="Rhea" id="RHEA-COMP:10124"/>
        <dbReference type="ChEBI" id="CHEBI:15377"/>
        <dbReference type="ChEBI" id="CHEBI:15378"/>
        <dbReference type="ChEBI" id="CHEBI:59871"/>
        <dbReference type="ChEBI" id="CHEBI:78442"/>
        <dbReference type="ChEBI" id="CHEBI:79333"/>
        <dbReference type="EC" id="3.1.1.96"/>
    </reaction>
</comment>
<dbReference type="InterPro" id="IPR003732">
    <property type="entry name" value="Daa-tRNA_deacyls_DTD"/>
</dbReference>
<dbReference type="PANTHER" id="PTHR10472">
    <property type="entry name" value="D-TYROSYL-TRNA TYR DEACYLASE"/>
    <property type="match status" value="1"/>
</dbReference>
<comment type="similarity">
    <text evidence="1 2">Belongs to the DTD family.</text>
</comment>
<keyword evidence="2" id="KW-0820">tRNA-binding</keyword>
<dbReference type="Gene3D" id="3.50.80.10">
    <property type="entry name" value="D-tyrosyl-tRNA(Tyr) deacylase"/>
    <property type="match status" value="1"/>
</dbReference>
<keyword evidence="2" id="KW-0694">RNA-binding</keyword>
<dbReference type="PANTHER" id="PTHR10472:SF5">
    <property type="entry name" value="D-AMINOACYL-TRNA DEACYLASE 1"/>
    <property type="match status" value="1"/>
</dbReference>
<evidence type="ECO:0000313" key="4">
    <source>
        <dbReference type="EMBL" id="XDS49484.1"/>
    </source>
</evidence>
<keyword evidence="2" id="KW-0963">Cytoplasm</keyword>
<dbReference type="GO" id="GO:0043908">
    <property type="term" value="F:Ser(Gly)-tRNA(Ala) hydrolase activity"/>
    <property type="evidence" value="ECO:0007669"/>
    <property type="project" value="UniProtKB-UniRule"/>
</dbReference>
<dbReference type="EC" id="3.1.1.-" evidence="2"/>
<dbReference type="GO" id="GO:0051500">
    <property type="term" value="F:D-tyrosyl-tRNA(Tyr) deacylase activity"/>
    <property type="evidence" value="ECO:0007669"/>
    <property type="project" value="TreeGrafter"/>
</dbReference>
<comment type="subcellular location">
    <subcellularLocation>
        <location evidence="2">Cytoplasm</location>
    </subcellularLocation>
</comment>
<dbReference type="RefSeq" id="WP_369341665.1">
    <property type="nucleotide sequence ID" value="NZ_CP129675.1"/>
</dbReference>
<evidence type="ECO:0000313" key="3">
    <source>
        <dbReference type="EMBL" id="XDS45735.1"/>
    </source>
</evidence>
<keyword evidence="2 4" id="KW-0378">Hydrolase</keyword>
<accession>A0AB39UKH7</accession>
<dbReference type="GO" id="GO:0005737">
    <property type="term" value="C:cytoplasm"/>
    <property type="evidence" value="ECO:0007669"/>
    <property type="project" value="UniProtKB-SubCell"/>
</dbReference>
<dbReference type="EMBL" id="CP129682">
    <property type="protein sequence ID" value="XDS49484.1"/>
    <property type="molecule type" value="Genomic_DNA"/>
</dbReference>
<dbReference type="SUPFAM" id="SSF69500">
    <property type="entry name" value="DTD-like"/>
    <property type="match status" value="1"/>
</dbReference>
<dbReference type="KEGG" id="bfk:QN062_00320"/>
<comment type="function">
    <text evidence="2">An aminoacyl-tRNA editing enzyme that deacylates mischarged D-aminoacyl-tRNAs. Also deacylates mischarged glycyl-tRNA(Ala), protecting cells against glycine mischarging by AlaRS. Acts via tRNA-based rather than protein-based catalysis; rejects L-amino acids rather than detecting D-amino acids in the active site. By recycling D-aminoacyl-tRNA to D-amino acids and free tRNA molecules, this enzyme counteracts the toxicity associated with the formation of D-aminoacyl-tRNA entities in vivo and helps enforce protein L-homochirality.</text>
</comment>
<evidence type="ECO:0000256" key="2">
    <source>
        <dbReference type="HAMAP-Rule" id="MF_00518"/>
    </source>
</evidence>
<proteinExistence type="inferred from homology"/>
<feature type="short sequence motif" description="Gly-cisPro motif, important for rejection of L-amino acids" evidence="2">
    <location>
        <begin position="144"/>
        <end position="145"/>
    </location>
</feature>
<dbReference type="FunFam" id="3.50.80.10:FF:000001">
    <property type="entry name" value="D-aminoacyl-tRNA deacylase"/>
    <property type="match status" value="1"/>
</dbReference>
<dbReference type="Pfam" id="PF02580">
    <property type="entry name" value="Tyr_Deacylase"/>
    <property type="match status" value="1"/>
</dbReference>
<dbReference type="GO" id="GO:0019478">
    <property type="term" value="P:D-amino acid catabolic process"/>
    <property type="evidence" value="ECO:0007669"/>
    <property type="project" value="UniProtKB-UniRule"/>
</dbReference>
<dbReference type="EMBL" id="CP129683">
    <property type="protein sequence ID" value="XDS50701.1"/>
    <property type="molecule type" value="Genomic_DNA"/>
</dbReference>